<dbReference type="InterPro" id="IPR036953">
    <property type="entry name" value="GreA/GreB_C_sf"/>
</dbReference>
<evidence type="ECO:0000256" key="2">
    <source>
        <dbReference type="ARBA" id="ARBA00013729"/>
    </source>
</evidence>
<dbReference type="InterPro" id="IPR023459">
    <property type="entry name" value="Tscrpt_elong_fac_GreA/B_fam"/>
</dbReference>
<organism evidence="12 13">
    <name type="scientific">Allofournierella massiliensis</name>
    <dbReference type="NCBI Taxonomy" id="1650663"/>
    <lineage>
        <taxon>Bacteria</taxon>
        <taxon>Bacillati</taxon>
        <taxon>Bacillota</taxon>
        <taxon>Clostridia</taxon>
        <taxon>Eubacteriales</taxon>
        <taxon>Oscillospiraceae</taxon>
        <taxon>Allofournierella</taxon>
    </lineage>
</organism>
<name>A0A4R1R4E7_9FIRM</name>
<evidence type="ECO:0000259" key="10">
    <source>
        <dbReference type="Pfam" id="PF01272"/>
    </source>
</evidence>
<reference evidence="12 13" key="1">
    <citation type="submission" date="2019-03" db="EMBL/GenBank/DDBJ databases">
        <title>Genomic Encyclopedia of Type Strains, Phase IV (KMG-IV): sequencing the most valuable type-strain genomes for metagenomic binning, comparative biology and taxonomic classification.</title>
        <authorList>
            <person name="Goeker M."/>
        </authorList>
    </citation>
    <scope>NUCLEOTIDE SEQUENCE [LARGE SCALE GENOMIC DNA]</scope>
    <source>
        <strain evidence="12 13">DSM 100451</strain>
    </source>
</reference>
<dbReference type="Pfam" id="PF01272">
    <property type="entry name" value="GreA_GreB"/>
    <property type="match status" value="1"/>
</dbReference>
<keyword evidence="12" id="KW-0648">Protein biosynthesis</keyword>
<dbReference type="PANTHER" id="PTHR30437:SF4">
    <property type="entry name" value="TRANSCRIPTION ELONGATION FACTOR GREA"/>
    <property type="match status" value="1"/>
</dbReference>
<dbReference type="OrthoDB" id="9808774at2"/>
<dbReference type="GO" id="GO:0070063">
    <property type="term" value="F:RNA polymerase binding"/>
    <property type="evidence" value="ECO:0007669"/>
    <property type="project" value="InterPro"/>
</dbReference>
<evidence type="ECO:0000256" key="6">
    <source>
        <dbReference type="ARBA" id="ARBA00023163"/>
    </source>
</evidence>
<dbReference type="Gene3D" id="1.10.287.180">
    <property type="entry name" value="Transcription elongation factor, GreA/GreB, N-terminal domain"/>
    <property type="match status" value="1"/>
</dbReference>
<dbReference type="Pfam" id="PF03449">
    <property type="entry name" value="GreA_GreB_N"/>
    <property type="match status" value="1"/>
</dbReference>
<evidence type="ECO:0000313" key="12">
    <source>
        <dbReference type="EMBL" id="TCL60132.1"/>
    </source>
</evidence>
<accession>A0A4R1R4E7</accession>
<keyword evidence="4" id="KW-0175">Coiled coil</keyword>
<dbReference type="GO" id="GO:0003677">
    <property type="term" value="F:DNA binding"/>
    <property type="evidence" value="ECO:0007669"/>
    <property type="project" value="UniProtKB-UniRule"/>
</dbReference>
<evidence type="ECO:0000256" key="3">
    <source>
        <dbReference type="ARBA" id="ARBA00023015"/>
    </source>
</evidence>
<dbReference type="Proteomes" id="UP000295184">
    <property type="component" value="Unassembled WGS sequence"/>
</dbReference>
<comment type="similarity">
    <text evidence="1 9">Belongs to the GreA/GreB family.</text>
</comment>
<dbReference type="AlphaFoldDB" id="A0A4R1R4E7"/>
<evidence type="ECO:0000313" key="13">
    <source>
        <dbReference type="Proteomes" id="UP000295184"/>
    </source>
</evidence>
<dbReference type="InterPro" id="IPR036805">
    <property type="entry name" value="Tscrpt_elong_fac_GreA/B_N_sf"/>
</dbReference>
<dbReference type="HAMAP" id="MF_00105">
    <property type="entry name" value="GreA_GreB"/>
    <property type="match status" value="1"/>
</dbReference>
<dbReference type="GO" id="GO:0032784">
    <property type="term" value="P:regulation of DNA-templated transcription elongation"/>
    <property type="evidence" value="ECO:0007669"/>
    <property type="project" value="UniProtKB-UniRule"/>
</dbReference>
<evidence type="ECO:0000256" key="9">
    <source>
        <dbReference type="HAMAP-Rule" id="MF_00105"/>
    </source>
</evidence>
<dbReference type="Gene3D" id="3.10.50.30">
    <property type="entry name" value="Transcription elongation factor, GreA/GreB, C-terminal domain"/>
    <property type="match status" value="1"/>
</dbReference>
<dbReference type="GO" id="GO:0003746">
    <property type="term" value="F:translation elongation factor activity"/>
    <property type="evidence" value="ECO:0007669"/>
    <property type="project" value="UniProtKB-KW"/>
</dbReference>
<proteinExistence type="inferred from homology"/>
<feature type="domain" description="Transcription elongation factor GreA/GreB N-terminal" evidence="11">
    <location>
        <begin position="5"/>
        <end position="73"/>
    </location>
</feature>
<keyword evidence="3 9" id="KW-0805">Transcription regulation</keyword>
<evidence type="ECO:0000256" key="7">
    <source>
        <dbReference type="ARBA" id="ARBA00024916"/>
    </source>
</evidence>
<dbReference type="SUPFAM" id="SSF46557">
    <property type="entry name" value="GreA transcript cleavage protein, N-terminal domain"/>
    <property type="match status" value="1"/>
</dbReference>
<comment type="caution">
    <text evidence="12">The sequence shown here is derived from an EMBL/GenBank/DDBJ whole genome shotgun (WGS) entry which is preliminary data.</text>
</comment>
<comment type="function">
    <text evidence="7 9">Necessary for efficient RNA polymerase transcription elongation past template-encoded arresting sites. The arresting sites in DNA have the property of trapping a certain fraction of elongating RNA polymerases that pass through, resulting in locked ternary complexes. Cleavage of the nascent transcript by cleavage factors such as GreA or GreB allows the resumption of elongation from the new 3'terminus. GreA releases sequences of 2 to 3 nucleotides.</text>
</comment>
<dbReference type="PIRSF" id="PIRSF006092">
    <property type="entry name" value="GreA_GreB"/>
    <property type="match status" value="1"/>
</dbReference>
<dbReference type="InterPro" id="IPR028624">
    <property type="entry name" value="Tscrpt_elong_fac_GreA/B"/>
</dbReference>
<keyword evidence="12" id="KW-0251">Elongation factor</keyword>
<evidence type="ECO:0000256" key="8">
    <source>
        <dbReference type="ARBA" id="ARBA00030776"/>
    </source>
</evidence>
<evidence type="ECO:0000256" key="1">
    <source>
        <dbReference type="ARBA" id="ARBA00008213"/>
    </source>
</evidence>
<dbReference type="EMBL" id="SLUM01000004">
    <property type="protein sequence ID" value="TCL60132.1"/>
    <property type="molecule type" value="Genomic_DNA"/>
</dbReference>
<dbReference type="GeneID" id="97382316"/>
<dbReference type="PANTHER" id="PTHR30437">
    <property type="entry name" value="TRANSCRIPTION ELONGATION FACTOR GREA"/>
    <property type="match status" value="1"/>
</dbReference>
<evidence type="ECO:0000256" key="5">
    <source>
        <dbReference type="ARBA" id="ARBA00023125"/>
    </source>
</evidence>
<sequence length="167" mass="19237">MYDELTEVDIRKMQEEIEHRILVVRPQCLEDVKIARSYGDLSENFEYKEAKRQKNRNESRIRYLQRMIKTAKVVKSDHAEGSVGLFDKITLYFPEDEEEMVVKLVTTLRVNADSGLISRESPLGRAIFEKKVGDTVQVEVRPGVSYPVTIRAIEPSDDDASLPISQY</sequence>
<evidence type="ECO:0000256" key="4">
    <source>
        <dbReference type="ARBA" id="ARBA00023054"/>
    </source>
</evidence>
<evidence type="ECO:0000259" key="11">
    <source>
        <dbReference type="Pfam" id="PF03449"/>
    </source>
</evidence>
<feature type="domain" description="Transcription elongation factor GreA/GreB C-terminal" evidence="10">
    <location>
        <begin position="80"/>
        <end position="154"/>
    </location>
</feature>
<dbReference type="InterPro" id="IPR001437">
    <property type="entry name" value="Tscrpt_elong_fac_GreA/B_C"/>
</dbReference>
<protein>
    <recommendedName>
        <fullName evidence="2 9">Transcription elongation factor GreA</fullName>
    </recommendedName>
    <alternativeName>
        <fullName evidence="8 9">Transcript cleavage factor GreA</fullName>
    </alternativeName>
</protein>
<dbReference type="GO" id="GO:0006354">
    <property type="term" value="P:DNA-templated transcription elongation"/>
    <property type="evidence" value="ECO:0007669"/>
    <property type="project" value="TreeGrafter"/>
</dbReference>
<dbReference type="FunFam" id="1.10.287.180:FF:000001">
    <property type="entry name" value="Transcription elongation factor GreA"/>
    <property type="match status" value="1"/>
</dbReference>
<dbReference type="InterPro" id="IPR022691">
    <property type="entry name" value="Tscrpt_elong_fac_GreA/B_N"/>
</dbReference>
<keyword evidence="6 9" id="KW-0804">Transcription</keyword>
<dbReference type="SUPFAM" id="SSF54534">
    <property type="entry name" value="FKBP-like"/>
    <property type="match status" value="1"/>
</dbReference>
<dbReference type="STRING" id="1650663.GCA_001486665_02682"/>
<dbReference type="RefSeq" id="WP_058965737.1">
    <property type="nucleotide sequence ID" value="NZ_CABKVM010000018.1"/>
</dbReference>
<gene>
    <name evidence="9" type="primary">greA</name>
    <name evidence="12" type="ORF">EDD77_1048</name>
</gene>
<keyword evidence="5 9" id="KW-0238">DNA-binding</keyword>